<dbReference type="AlphaFoldDB" id="A0A1R3RDK5"/>
<accession>A0A1R3RDK5</accession>
<dbReference type="STRING" id="602072.A0A1R3RDK5"/>
<dbReference type="InterPro" id="IPR027417">
    <property type="entry name" value="P-loop_NTPase"/>
</dbReference>
<dbReference type="Proteomes" id="UP000188318">
    <property type="component" value="Unassembled WGS sequence"/>
</dbReference>
<dbReference type="OMA" id="CHKAMET"/>
<dbReference type="Pfam" id="PF00004">
    <property type="entry name" value="AAA"/>
    <property type="match status" value="1"/>
</dbReference>
<reference evidence="3" key="1">
    <citation type="journal article" date="2017" name="Genome Biol.">
        <title>Comparative genomics reveals high biological diversity and specific adaptations in the industrially and medically important fungal genus Aspergillus.</title>
        <authorList>
            <person name="de Vries R.P."/>
            <person name="Riley R."/>
            <person name="Wiebenga A."/>
            <person name="Aguilar-Osorio G."/>
            <person name="Amillis S."/>
            <person name="Uchima C.A."/>
            <person name="Anderluh G."/>
            <person name="Asadollahi M."/>
            <person name="Askin M."/>
            <person name="Barry K."/>
            <person name="Battaglia E."/>
            <person name="Bayram O."/>
            <person name="Benocci T."/>
            <person name="Braus-Stromeyer S.A."/>
            <person name="Caldana C."/>
            <person name="Canovas D."/>
            <person name="Cerqueira G.C."/>
            <person name="Chen F."/>
            <person name="Chen W."/>
            <person name="Choi C."/>
            <person name="Clum A."/>
            <person name="Dos Santos R.A."/>
            <person name="Damasio A.R."/>
            <person name="Diallinas G."/>
            <person name="Emri T."/>
            <person name="Fekete E."/>
            <person name="Flipphi M."/>
            <person name="Freyberg S."/>
            <person name="Gallo A."/>
            <person name="Gournas C."/>
            <person name="Habgood R."/>
            <person name="Hainaut M."/>
            <person name="Harispe M.L."/>
            <person name="Henrissat B."/>
            <person name="Hilden K.S."/>
            <person name="Hope R."/>
            <person name="Hossain A."/>
            <person name="Karabika E."/>
            <person name="Karaffa L."/>
            <person name="Karanyi Z."/>
            <person name="Krasevec N."/>
            <person name="Kuo A."/>
            <person name="Kusch H."/>
            <person name="LaButti K."/>
            <person name="Lagendijk E.L."/>
            <person name="Lapidus A."/>
            <person name="Levasseur A."/>
            <person name="Lindquist E."/>
            <person name="Lipzen A."/>
            <person name="Logrieco A.F."/>
            <person name="MacCabe A."/>
            <person name="Maekelae M.R."/>
            <person name="Malavazi I."/>
            <person name="Melin P."/>
            <person name="Meyer V."/>
            <person name="Mielnichuk N."/>
            <person name="Miskei M."/>
            <person name="Molnar A.P."/>
            <person name="Mule G."/>
            <person name="Ngan C.Y."/>
            <person name="Orejas M."/>
            <person name="Orosz E."/>
            <person name="Ouedraogo J.P."/>
            <person name="Overkamp K.M."/>
            <person name="Park H.-S."/>
            <person name="Perrone G."/>
            <person name="Piumi F."/>
            <person name="Punt P.J."/>
            <person name="Ram A.F."/>
            <person name="Ramon A."/>
            <person name="Rauscher S."/>
            <person name="Record E."/>
            <person name="Riano-Pachon D.M."/>
            <person name="Robert V."/>
            <person name="Roehrig J."/>
            <person name="Ruller R."/>
            <person name="Salamov A."/>
            <person name="Salih N.S."/>
            <person name="Samson R.A."/>
            <person name="Sandor E."/>
            <person name="Sanguinetti M."/>
            <person name="Schuetze T."/>
            <person name="Sepcic K."/>
            <person name="Shelest E."/>
            <person name="Sherlock G."/>
            <person name="Sophianopoulou V."/>
            <person name="Squina F.M."/>
            <person name="Sun H."/>
            <person name="Susca A."/>
            <person name="Todd R.B."/>
            <person name="Tsang A."/>
            <person name="Unkles S.E."/>
            <person name="van de Wiele N."/>
            <person name="van Rossen-Uffink D."/>
            <person name="Oliveira J.V."/>
            <person name="Vesth T.C."/>
            <person name="Visser J."/>
            <person name="Yu J.-H."/>
            <person name="Zhou M."/>
            <person name="Andersen M.R."/>
            <person name="Archer D.B."/>
            <person name="Baker S.E."/>
            <person name="Benoit I."/>
            <person name="Brakhage A.A."/>
            <person name="Braus G.H."/>
            <person name="Fischer R."/>
            <person name="Frisvad J.C."/>
            <person name="Goldman G.H."/>
            <person name="Houbraken J."/>
            <person name="Oakley B."/>
            <person name="Pocsi I."/>
            <person name="Scazzocchio C."/>
            <person name="Seiboth B."/>
            <person name="vanKuyk P.A."/>
            <person name="Wortman J."/>
            <person name="Dyer P.S."/>
            <person name="Grigoriev I.V."/>
        </authorList>
    </citation>
    <scope>NUCLEOTIDE SEQUENCE [LARGE SCALE GENOMIC DNA]</scope>
    <source>
        <strain evidence="3">ITEM 5010</strain>
    </source>
</reference>
<dbReference type="VEuPathDB" id="FungiDB:ASPCADRAFT_153252"/>
<dbReference type="Gene3D" id="3.40.50.300">
    <property type="entry name" value="P-loop containing nucleotide triphosphate hydrolases"/>
    <property type="match status" value="1"/>
</dbReference>
<feature type="non-terminal residue" evidence="2">
    <location>
        <position position="122"/>
    </location>
</feature>
<feature type="domain" description="ATPase AAA-type core" evidence="1">
    <location>
        <begin position="1"/>
        <end position="115"/>
    </location>
</feature>
<dbReference type="InterPro" id="IPR003959">
    <property type="entry name" value="ATPase_AAA_core"/>
</dbReference>
<evidence type="ECO:0000313" key="3">
    <source>
        <dbReference type="Proteomes" id="UP000188318"/>
    </source>
</evidence>
<protein>
    <recommendedName>
        <fullName evidence="1">ATPase AAA-type core domain-containing protein</fullName>
    </recommendedName>
</protein>
<dbReference type="GO" id="GO:0016887">
    <property type="term" value="F:ATP hydrolysis activity"/>
    <property type="evidence" value="ECO:0007669"/>
    <property type="project" value="InterPro"/>
</dbReference>
<evidence type="ECO:0000259" key="1">
    <source>
        <dbReference type="Pfam" id="PF00004"/>
    </source>
</evidence>
<dbReference type="PANTHER" id="PTHR46411:SF2">
    <property type="entry name" value="AAA+ ATPASE DOMAIN-CONTAINING PROTEIN"/>
    <property type="match status" value="1"/>
</dbReference>
<dbReference type="SUPFAM" id="SSF52540">
    <property type="entry name" value="P-loop containing nucleoside triphosphate hydrolases"/>
    <property type="match status" value="1"/>
</dbReference>
<name>A0A1R3RDK5_ASPC5</name>
<dbReference type="PANTHER" id="PTHR46411">
    <property type="entry name" value="FAMILY ATPASE, PUTATIVE-RELATED"/>
    <property type="match status" value="1"/>
</dbReference>
<keyword evidence="3" id="KW-1185">Reference proteome</keyword>
<dbReference type="EMBL" id="KV907507">
    <property type="protein sequence ID" value="OOF92561.1"/>
    <property type="molecule type" value="Genomic_DNA"/>
</dbReference>
<organism evidence="2 3">
    <name type="scientific">Aspergillus carbonarius (strain ITEM 5010)</name>
    <dbReference type="NCBI Taxonomy" id="602072"/>
    <lineage>
        <taxon>Eukaryota</taxon>
        <taxon>Fungi</taxon>
        <taxon>Dikarya</taxon>
        <taxon>Ascomycota</taxon>
        <taxon>Pezizomycotina</taxon>
        <taxon>Eurotiomycetes</taxon>
        <taxon>Eurotiomycetidae</taxon>
        <taxon>Eurotiales</taxon>
        <taxon>Aspergillaceae</taxon>
        <taxon>Aspergillus</taxon>
        <taxon>Aspergillus subgen. Circumdati</taxon>
    </lineage>
</organism>
<dbReference type="OrthoDB" id="10042665at2759"/>
<sequence length="122" mass="13868">MLLHGAPGTGRTSTGIAEIFRKPLFQITCGEPFPKHCHKAMETTFTLTSRWDSILVLDETDVFLAQRTKDDLQRNELVAGILRAMDYYEGVLFLTTNRVGDFDEASTSRIHVCLYYPELSHE</sequence>
<proteinExistence type="predicted"/>
<evidence type="ECO:0000313" key="2">
    <source>
        <dbReference type="EMBL" id="OOF92561.1"/>
    </source>
</evidence>
<gene>
    <name evidence="2" type="ORF">ASPCADRAFT_153252</name>
</gene>
<dbReference type="GO" id="GO:0005524">
    <property type="term" value="F:ATP binding"/>
    <property type="evidence" value="ECO:0007669"/>
    <property type="project" value="InterPro"/>
</dbReference>